<gene>
    <name evidence="2" type="ORF">C2845_PM01G19100</name>
</gene>
<dbReference type="AlphaFoldDB" id="A0A3L6TFD3"/>
<evidence type="ECO:0000259" key="1">
    <source>
        <dbReference type="SMART" id="SM00256"/>
    </source>
</evidence>
<dbReference type="PANTHER" id="PTHR35546">
    <property type="entry name" value="F-BOX PROTEIN INTERACTION DOMAIN PROTEIN-RELATED"/>
    <property type="match status" value="1"/>
</dbReference>
<comment type="caution">
    <text evidence="2">The sequence shown here is derived from an EMBL/GenBank/DDBJ whole genome shotgun (WGS) entry which is preliminary data.</text>
</comment>
<dbReference type="OrthoDB" id="581708at2759"/>
<dbReference type="InterPro" id="IPR055290">
    <property type="entry name" value="At3g26010-like"/>
</dbReference>
<dbReference type="SUPFAM" id="SSF81383">
    <property type="entry name" value="F-box domain"/>
    <property type="match status" value="1"/>
</dbReference>
<reference evidence="3" key="1">
    <citation type="journal article" date="2019" name="Nat. Commun.">
        <title>The genome of broomcorn millet.</title>
        <authorList>
            <person name="Zou C."/>
            <person name="Miki D."/>
            <person name="Li D."/>
            <person name="Tang Q."/>
            <person name="Xiao L."/>
            <person name="Rajput S."/>
            <person name="Deng P."/>
            <person name="Jia W."/>
            <person name="Huang R."/>
            <person name="Zhang M."/>
            <person name="Sun Y."/>
            <person name="Hu J."/>
            <person name="Fu X."/>
            <person name="Schnable P.S."/>
            <person name="Li F."/>
            <person name="Zhang H."/>
            <person name="Feng B."/>
            <person name="Zhu X."/>
            <person name="Liu R."/>
            <person name="Schnable J.C."/>
            <person name="Zhu J.-K."/>
            <person name="Zhang H."/>
        </authorList>
    </citation>
    <scope>NUCLEOTIDE SEQUENCE [LARGE SCALE GENOMIC DNA]</scope>
</reference>
<dbReference type="InterPro" id="IPR056592">
    <property type="entry name" value="Beta-prop_At3g26010-like"/>
</dbReference>
<evidence type="ECO:0000313" key="3">
    <source>
        <dbReference type="Proteomes" id="UP000275267"/>
    </source>
</evidence>
<keyword evidence="3" id="KW-1185">Reference proteome</keyword>
<dbReference type="Pfam" id="PF00646">
    <property type="entry name" value="F-box"/>
    <property type="match status" value="1"/>
</dbReference>
<feature type="domain" description="F-box" evidence="1">
    <location>
        <begin position="17"/>
        <end position="57"/>
    </location>
</feature>
<sequence length="391" mass="44113">MAAGSKKRRRRNPATRLTDDLIVEILSRLPVKSICRFKCVSKHWCGLISHPEHGKKLPQTLAGFFYNTISDERFPESARHFTNVTGWGAPQIRPSLPFLPGDADIEILDSCNGLVLCRSFTAAGAVRYVVCNPATEEWAALPESSQGGKICNARLGFDPAVSPHFHVFEFVETDVDPGYVSIDGLEIYSSKTGEWAFRGSGWGAIWRRTSRLLISVFLNGFLHVFESYSQNVLVVDTEGKAWRRIPLPWLNTYYGNTTFIGRSQGHLYCLNSFEDEDSEYLDFKVKVFALEDCASDNWVLKHSVKASKLAGRRGGGPFHCPIAIHPEGNLIFFISYSDHTIRCYDMDCRKVHVIRNMECTYDWRKQCLPYVPLFSESSVAGIRKNRGQPGI</sequence>
<proteinExistence type="predicted"/>
<name>A0A3L6TFD3_PANMI</name>
<dbReference type="InterPro" id="IPR001810">
    <property type="entry name" value="F-box_dom"/>
</dbReference>
<dbReference type="PANTHER" id="PTHR35546:SF80">
    <property type="entry name" value="F-BOX DOMAIN CONTAINING PROTEIN EXPRESSED"/>
    <property type="match status" value="1"/>
</dbReference>
<dbReference type="SMART" id="SM00256">
    <property type="entry name" value="FBOX"/>
    <property type="match status" value="1"/>
</dbReference>
<organism evidence="2 3">
    <name type="scientific">Panicum miliaceum</name>
    <name type="common">Proso millet</name>
    <name type="synonym">Broomcorn millet</name>
    <dbReference type="NCBI Taxonomy" id="4540"/>
    <lineage>
        <taxon>Eukaryota</taxon>
        <taxon>Viridiplantae</taxon>
        <taxon>Streptophyta</taxon>
        <taxon>Embryophyta</taxon>
        <taxon>Tracheophyta</taxon>
        <taxon>Spermatophyta</taxon>
        <taxon>Magnoliopsida</taxon>
        <taxon>Liliopsida</taxon>
        <taxon>Poales</taxon>
        <taxon>Poaceae</taxon>
        <taxon>PACMAD clade</taxon>
        <taxon>Panicoideae</taxon>
        <taxon>Panicodae</taxon>
        <taxon>Paniceae</taxon>
        <taxon>Panicinae</taxon>
        <taxon>Panicum</taxon>
        <taxon>Panicum sect. Panicum</taxon>
    </lineage>
</organism>
<protein>
    <submittedName>
        <fullName evidence="2">F-box protein</fullName>
    </submittedName>
</protein>
<dbReference type="STRING" id="4540.A0A3L6TFD3"/>
<dbReference type="Gene3D" id="1.20.1280.50">
    <property type="match status" value="1"/>
</dbReference>
<dbReference type="InterPro" id="IPR017451">
    <property type="entry name" value="F-box-assoc_interact_dom"/>
</dbReference>
<evidence type="ECO:0000313" key="2">
    <source>
        <dbReference type="EMBL" id="RLN38920.1"/>
    </source>
</evidence>
<dbReference type="Proteomes" id="UP000275267">
    <property type="component" value="Unassembled WGS sequence"/>
</dbReference>
<dbReference type="InterPro" id="IPR036047">
    <property type="entry name" value="F-box-like_dom_sf"/>
</dbReference>
<dbReference type="SUPFAM" id="SSF101898">
    <property type="entry name" value="NHL repeat"/>
    <property type="match status" value="1"/>
</dbReference>
<dbReference type="NCBIfam" id="TIGR01640">
    <property type="entry name" value="F_box_assoc_1"/>
    <property type="match status" value="1"/>
</dbReference>
<dbReference type="EMBL" id="PQIB02000001">
    <property type="protein sequence ID" value="RLN38920.1"/>
    <property type="molecule type" value="Genomic_DNA"/>
</dbReference>
<accession>A0A3L6TFD3</accession>
<dbReference type="Pfam" id="PF24750">
    <property type="entry name" value="b-prop_At3g26010-like"/>
    <property type="match status" value="1"/>
</dbReference>
<dbReference type="CDD" id="cd22157">
    <property type="entry name" value="F-box_AtFBW1-like"/>
    <property type="match status" value="1"/>
</dbReference>